<dbReference type="SUPFAM" id="SSF52833">
    <property type="entry name" value="Thioredoxin-like"/>
    <property type="match status" value="1"/>
</dbReference>
<protein>
    <submittedName>
        <fullName evidence="5">DUF255 domain-containing protein</fullName>
    </submittedName>
</protein>
<reference evidence="5 6" key="1">
    <citation type="submission" date="2020-04" db="EMBL/GenBank/DDBJ databases">
        <title>Flammeovirga sp. SR4, a novel species isolated from seawater.</title>
        <authorList>
            <person name="Wang X."/>
        </authorList>
    </citation>
    <scope>NUCLEOTIDE SEQUENCE [LARGE SCALE GENOMIC DNA]</scope>
    <source>
        <strain evidence="5 6">ATCC 23126</strain>
    </source>
</reference>
<name>A0A7X9RZ68_9BACT</name>
<organism evidence="5 6">
    <name type="scientific">Flammeovirga aprica JL-4</name>
    <dbReference type="NCBI Taxonomy" id="694437"/>
    <lineage>
        <taxon>Bacteria</taxon>
        <taxon>Pseudomonadati</taxon>
        <taxon>Bacteroidota</taxon>
        <taxon>Cytophagia</taxon>
        <taxon>Cytophagales</taxon>
        <taxon>Flammeovirgaceae</taxon>
        <taxon>Flammeovirga</taxon>
    </lineage>
</organism>
<feature type="domain" description="Spermatogenesis-associated protein 20-like TRX" evidence="4">
    <location>
        <begin position="23"/>
        <end position="144"/>
    </location>
</feature>
<dbReference type="InterPro" id="IPR017937">
    <property type="entry name" value="Thioredoxin_CS"/>
</dbReference>
<dbReference type="EMBL" id="JABANE010000094">
    <property type="protein sequence ID" value="NME71334.1"/>
    <property type="molecule type" value="Genomic_DNA"/>
</dbReference>
<dbReference type="Pfam" id="PF01832">
    <property type="entry name" value="Glucosaminidase"/>
    <property type="match status" value="1"/>
</dbReference>
<dbReference type="InterPro" id="IPR036249">
    <property type="entry name" value="Thioredoxin-like_sf"/>
</dbReference>
<dbReference type="InterPro" id="IPR002901">
    <property type="entry name" value="MGlyc_endo_b_GlcNAc-like_dom"/>
</dbReference>
<keyword evidence="6" id="KW-1185">Reference proteome</keyword>
<feature type="signal peptide" evidence="2">
    <location>
        <begin position="1"/>
        <end position="21"/>
    </location>
</feature>
<feature type="domain" description="Mannosyl-glycoprotein endo-beta-N-acetylglucosamidase-like" evidence="3">
    <location>
        <begin position="215"/>
        <end position="322"/>
    </location>
</feature>
<evidence type="ECO:0000256" key="1">
    <source>
        <dbReference type="ARBA" id="ARBA00023284"/>
    </source>
</evidence>
<dbReference type="Gene3D" id="3.40.30.10">
    <property type="entry name" value="Glutaredoxin"/>
    <property type="match status" value="1"/>
</dbReference>
<proteinExistence type="predicted"/>
<gene>
    <name evidence="5" type="ORF">HHU12_25435</name>
</gene>
<evidence type="ECO:0000313" key="5">
    <source>
        <dbReference type="EMBL" id="NME71334.1"/>
    </source>
</evidence>
<accession>A0A7X9RZ68</accession>
<dbReference type="GO" id="GO:0004040">
    <property type="term" value="F:amidase activity"/>
    <property type="evidence" value="ECO:0007669"/>
    <property type="project" value="InterPro"/>
</dbReference>
<dbReference type="RefSeq" id="WP_169659550.1">
    <property type="nucleotide sequence ID" value="NZ_JABANE010000094.1"/>
</dbReference>
<evidence type="ECO:0000259" key="4">
    <source>
        <dbReference type="Pfam" id="PF03190"/>
    </source>
</evidence>
<dbReference type="Gene3D" id="1.10.530.10">
    <property type="match status" value="1"/>
</dbReference>
<evidence type="ECO:0000259" key="3">
    <source>
        <dbReference type="Pfam" id="PF01832"/>
    </source>
</evidence>
<evidence type="ECO:0000313" key="6">
    <source>
        <dbReference type="Proteomes" id="UP000576082"/>
    </source>
</evidence>
<keyword evidence="2" id="KW-0732">Signal</keyword>
<dbReference type="Proteomes" id="UP000576082">
    <property type="component" value="Unassembled WGS sequence"/>
</dbReference>
<feature type="chain" id="PRO_5030827571" evidence="2">
    <location>
        <begin position="22"/>
        <end position="342"/>
    </location>
</feature>
<keyword evidence="1" id="KW-0676">Redox-active center</keyword>
<evidence type="ECO:0000256" key="2">
    <source>
        <dbReference type="SAM" id="SignalP"/>
    </source>
</evidence>
<sequence length="342" mass="39278">MKLLLSLSTILSLCSFSTMTAAEIEWISIQEAEKRNAVEPRPILVDIYTDWCGWCKELDKKTYSDPLIIDYINKNYWAVKFNPETSAEITFNGVEYGIKEADGNTYHEFEQYISDAPLSYPTTAFLTPQNTNFLSMPGFIEKKEMHVILSMILLGEEAGEEEISLFLENYVSPYKENEEAVTTTVTLYEGEEVDETGEIINKSPQRYFNDVYISYASDLESIYGIPSEIILSLGAYFSEYGNHEVAKVTNNHFKLKASKHWKGATYSPQQGVSYQVYSSVFDGFEALAKHLKENYKLPKEYLFEEKDAKEWTQLLVDVAFISNQQKSDLDTIIYDHKLDNVY</sequence>
<dbReference type="Pfam" id="PF03190">
    <property type="entry name" value="Thioredox_DsbH"/>
    <property type="match status" value="1"/>
</dbReference>
<dbReference type="AlphaFoldDB" id="A0A7X9RZ68"/>
<dbReference type="PROSITE" id="PS00194">
    <property type="entry name" value="THIOREDOXIN_1"/>
    <property type="match status" value="1"/>
</dbReference>
<comment type="caution">
    <text evidence="5">The sequence shown here is derived from an EMBL/GenBank/DDBJ whole genome shotgun (WGS) entry which is preliminary data.</text>
</comment>
<dbReference type="InterPro" id="IPR004879">
    <property type="entry name" value="Ssp411-like_TRX"/>
</dbReference>